<proteinExistence type="predicted"/>
<feature type="chain" id="PRO_5045221353" evidence="2">
    <location>
        <begin position="51"/>
        <end position="517"/>
    </location>
</feature>
<dbReference type="GO" id="GO:0016787">
    <property type="term" value="F:hydrolase activity"/>
    <property type="evidence" value="ECO:0007669"/>
    <property type="project" value="UniProtKB-KW"/>
</dbReference>
<dbReference type="PANTHER" id="PTHR46825:SF9">
    <property type="entry name" value="BETA-LACTAMASE-RELATED DOMAIN-CONTAINING PROTEIN"/>
    <property type="match status" value="1"/>
</dbReference>
<feature type="transmembrane region" description="Helical" evidence="1">
    <location>
        <begin position="480"/>
        <end position="505"/>
    </location>
</feature>
<dbReference type="Pfam" id="PF00144">
    <property type="entry name" value="Beta-lactamase"/>
    <property type="match status" value="1"/>
</dbReference>
<evidence type="ECO:0000256" key="1">
    <source>
        <dbReference type="SAM" id="Phobius"/>
    </source>
</evidence>
<comment type="caution">
    <text evidence="4">The sequence shown here is derived from an EMBL/GenBank/DDBJ whole genome shotgun (WGS) entry which is preliminary data.</text>
</comment>
<feature type="signal peptide" evidence="2">
    <location>
        <begin position="1"/>
        <end position="50"/>
    </location>
</feature>
<dbReference type="InterPro" id="IPR050491">
    <property type="entry name" value="AmpC-like"/>
</dbReference>
<dbReference type="Gene3D" id="3.40.710.10">
    <property type="entry name" value="DD-peptidase/beta-lactamase superfamily"/>
    <property type="match status" value="1"/>
</dbReference>
<dbReference type="EMBL" id="JBHTCF010000010">
    <property type="protein sequence ID" value="MFC7307046.1"/>
    <property type="molecule type" value="Genomic_DNA"/>
</dbReference>
<organism evidence="4 5">
    <name type="scientific">Streptomyces monticola</name>
    <dbReference type="NCBI Taxonomy" id="2666263"/>
    <lineage>
        <taxon>Bacteria</taxon>
        <taxon>Bacillati</taxon>
        <taxon>Actinomycetota</taxon>
        <taxon>Actinomycetes</taxon>
        <taxon>Kitasatosporales</taxon>
        <taxon>Streptomycetaceae</taxon>
        <taxon>Streptomyces</taxon>
    </lineage>
</organism>
<dbReference type="InterPro" id="IPR001466">
    <property type="entry name" value="Beta-lactam-related"/>
</dbReference>
<evidence type="ECO:0000256" key="2">
    <source>
        <dbReference type="SAM" id="SignalP"/>
    </source>
</evidence>
<dbReference type="RefSeq" id="WP_381833284.1">
    <property type="nucleotide sequence ID" value="NZ_JBHTCF010000010.1"/>
</dbReference>
<sequence length="517" mass="55608">MKTPTSSTPRPRPRLRFRLRPRRRSGALLAALGVATVMGALSPAAPTASAAQPAASLEPASIDRYVRDYLEQTGLPGAAVAVTRGDRVVHSAGYGRTASGQSMTGQTRLPVASLSKSMTALAVMQLAEAGKVDLDEPVRRYLPEFTMADRRAEKITVRQLLTQTSGMADSAYPDLTRTQPHTLKEAVAAMREAPLAAAPGTKFRYHNPNYFVAARLVEVVSGRPFADYLSAHLFKPLHMTHTASVDSTEDMPDQARGYVRAYGEVFARSHPRWFSAGGHGVVTTADDLSQWLIAQNNQGVSADGRRIAAARTIDMTHTPPSTPKDTDYAMGWSQNRQDSGPRQIQHTGQLLTQNSMATLLPESKVGIAVITNTGMLSGDDAPQIIQGLVDLAEGKQPEVAAPFSMTGDWVLAALTLLAAGLGIRGVLRAGRWADRTARKSWWRVALRILPQVLPILLFTQLAALVGLLMNRSGTLDQVTYAWPALVVCAAAGALASTAVITSRAVRVLGRRRREAVA</sequence>
<keyword evidence="5" id="KW-1185">Reference proteome</keyword>
<dbReference type="InterPro" id="IPR012338">
    <property type="entry name" value="Beta-lactam/transpept-like"/>
</dbReference>
<protein>
    <submittedName>
        <fullName evidence="4">Serine hydrolase domain-containing protein</fullName>
        <ecNumber evidence="4">3.-.-.-</ecNumber>
    </submittedName>
</protein>
<keyword evidence="4" id="KW-0378">Hydrolase</keyword>
<feature type="transmembrane region" description="Helical" evidence="1">
    <location>
        <begin position="409"/>
        <end position="427"/>
    </location>
</feature>
<dbReference type="PANTHER" id="PTHR46825">
    <property type="entry name" value="D-ALANYL-D-ALANINE-CARBOXYPEPTIDASE/ENDOPEPTIDASE AMPH"/>
    <property type="match status" value="1"/>
</dbReference>
<gene>
    <name evidence="4" type="ORF">ACFQVC_22810</name>
</gene>
<dbReference type="EC" id="3.-.-.-" evidence="4"/>
<feature type="domain" description="Beta-lactamase-related" evidence="3">
    <location>
        <begin position="62"/>
        <end position="374"/>
    </location>
</feature>
<keyword evidence="1" id="KW-1133">Transmembrane helix</keyword>
<evidence type="ECO:0000259" key="3">
    <source>
        <dbReference type="Pfam" id="PF00144"/>
    </source>
</evidence>
<evidence type="ECO:0000313" key="5">
    <source>
        <dbReference type="Proteomes" id="UP001596523"/>
    </source>
</evidence>
<accession>A0ABW2JLM4</accession>
<feature type="transmembrane region" description="Helical" evidence="1">
    <location>
        <begin position="448"/>
        <end position="468"/>
    </location>
</feature>
<keyword evidence="2" id="KW-0732">Signal</keyword>
<dbReference type="Proteomes" id="UP001596523">
    <property type="component" value="Unassembled WGS sequence"/>
</dbReference>
<reference evidence="5" key="1">
    <citation type="journal article" date="2019" name="Int. J. Syst. Evol. Microbiol.">
        <title>The Global Catalogue of Microorganisms (GCM) 10K type strain sequencing project: providing services to taxonomists for standard genome sequencing and annotation.</title>
        <authorList>
            <consortium name="The Broad Institute Genomics Platform"/>
            <consortium name="The Broad Institute Genome Sequencing Center for Infectious Disease"/>
            <person name="Wu L."/>
            <person name="Ma J."/>
        </authorList>
    </citation>
    <scope>NUCLEOTIDE SEQUENCE [LARGE SCALE GENOMIC DNA]</scope>
    <source>
        <strain evidence="5">SYNS20</strain>
    </source>
</reference>
<dbReference type="SUPFAM" id="SSF56601">
    <property type="entry name" value="beta-lactamase/transpeptidase-like"/>
    <property type="match status" value="1"/>
</dbReference>
<name>A0ABW2JLM4_9ACTN</name>
<evidence type="ECO:0000313" key="4">
    <source>
        <dbReference type="EMBL" id="MFC7307046.1"/>
    </source>
</evidence>
<keyword evidence="1" id="KW-0812">Transmembrane</keyword>
<keyword evidence="1" id="KW-0472">Membrane</keyword>